<sequence>MARCRRTSSRESLEEDTASAGRSLTQPCHAFKRRSARTAPRYAHGSMKEPMTDKAHQKVRKACVRCRMKKTKLVPEEPLPSSMLLEGRRYASHSPYGHITDIRYRYAEVLEQSQYILIETVFKLYGMVRNSQSWKLAEPHLNEHGQPVAQHITKLLGCVPPNSDIGLPVRSIFPEDVDSLEELYHELEEHERSEAASTPSLARGKELTCDESAMSEPQDSDIEPPYHWADCQTQGTVDLLPQTRSNGLDIEGAVAADMYGNALFSDTPPSPLAWNSYIDGHSDSTMCPPQHVGVMQGNGMFQQDLLRPIFEGVEPYSMSVDLGMRYRDNGL</sequence>
<reference evidence="2" key="1">
    <citation type="submission" date="2019-05" db="EMBL/GenBank/DDBJ databases">
        <authorList>
            <person name="Piombo E."/>
        </authorList>
    </citation>
    <scope>NUCLEOTIDE SEQUENCE</scope>
    <source>
        <strain evidence="2">C2S</strain>
    </source>
</reference>
<gene>
    <name evidence="2" type="ORF">C2S_2846</name>
</gene>
<dbReference type="EMBL" id="CABFJX010000418">
    <property type="protein sequence ID" value="VTT83056.1"/>
    <property type="molecule type" value="Genomic_DNA"/>
</dbReference>
<accession>A0A9Q9S120</accession>
<evidence type="ECO:0008006" key="4">
    <source>
        <dbReference type="Google" id="ProtNLM"/>
    </source>
</evidence>
<proteinExistence type="predicted"/>
<evidence type="ECO:0000313" key="3">
    <source>
        <dbReference type="Proteomes" id="UP000760494"/>
    </source>
</evidence>
<feature type="region of interest" description="Disordered" evidence="1">
    <location>
        <begin position="1"/>
        <end position="54"/>
    </location>
</feature>
<protein>
    <recommendedName>
        <fullName evidence="4">Zinc cluster transcription factor</fullName>
    </recommendedName>
</protein>
<name>A0A9Q9S120_FUSFU</name>
<evidence type="ECO:0000313" key="2">
    <source>
        <dbReference type="EMBL" id="VTT83056.1"/>
    </source>
</evidence>
<dbReference type="Proteomes" id="UP000760494">
    <property type="component" value="Unassembled WGS sequence"/>
</dbReference>
<organism evidence="2 3">
    <name type="scientific">Fusarium fujikuroi</name>
    <name type="common">Bakanae and foot rot disease fungus</name>
    <name type="synonym">Gibberella fujikuroi</name>
    <dbReference type="NCBI Taxonomy" id="5127"/>
    <lineage>
        <taxon>Eukaryota</taxon>
        <taxon>Fungi</taxon>
        <taxon>Dikarya</taxon>
        <taxon>Ascomycota</taxon>
        <taxon>Pezizomycotina</taxon>
        <taxon>Sordariomycetes</taxon>
        <taxon>Hypocreomycetidae</taxon>
        <taxon>Hypocreales</taxon>
        <taxon>Nectriaceae</taxon>
        <taxon>Fusarium</taxon>
        <taxon>Fusarium fujikuroi species complex</taxon>
    </lineage>
</organism>
<comment type="caution">
    <text evidence="2">The sequence shown here is derived from an EMBL/GenBank/DDBJ whole genome shotgun (WGS) entry which is preliminary data.</text>
</comment>
<evidence type="ECO:0000256" key="1">
    <source>
        <dbReference type="SAM" id="MobiDB-lite"/>
    </source>
</evidence>
<dbReference type="AlphaFoldDB" id="A0A9Q9S120"/>